<keyword evidence="3" id="KW-0862">Zinc</keyword>
<dbReference type="EMBL" id="JARYMX010000004">
    <property type="protein sequence ID" value="KAJ9550282.1"/>
    <property type="molecule type" value="Genomic_DNA"/>
</dbReference>
<feature type="domain" description="RING-type" evidence="6">
    <location>
        <begin position="245"/>
        <end position="280"/>
    </location>
</feature>
<dbReference type="GO" id="GO:0008270">
    <property type="term" value="F:zinc ion binding"/>
    <property type="evidence" value="ECO:0007669"/>
    <property type="project" value="UniProtKB-KW"/>
</dbReference>
<protein>
    <recommendedName>
        <fullName evidence="6">RING-type domain-containing protein</fullName>
    </recommendedName>
</protein>
<dbReference type="PANTHER" id="PTHR42647:SF22">
    <property type="entry name" value="BOI-RELATED E3 UBIQUITIN-PROTEIN LIGASE 2-RELATED"/>
    <property type="match status" value="1"/>
</dbReference>
<comment type="caution">
    <text evidence="7">The sequence shown here is derived from an EMBL/GenBank/DDBJ whole genome shotgun (WGS) entry which is preliminary data.</text>
</comment>
<feature type="coiled-coil region" evidence="5">
    <location>
        <begin position="141"/>
        <end position="196"/>
    </location>
</feature>
<evidence type="ECO:0000256" key="3">
    <source>
        <dbReference type="ARBA" id="ARBA00022833"/>
    </source>
</evidence>
<evidence type="ECO:0000256" key="5">
    <source>
        <dbReference type="SAM" id="Coils"/>
    </source>
</evidence>
<accession>A0AA38W6B7</accession>
<dbReference type="InterPro" id="IPR001841">
    <property type="entry name" value="Znf_RING"/>
</dbReference>
<gene>
    <name evidence="7" type="ORF">OSB04_014327</name>
</gene>
<evidence type="ECO:0000259" key="6">
    <source>
        <dbReference type="PROSITE" id="PS50089"/>
    </source>
</evidence>
<dbReference type="AlphaFoldDB" id="A0AA38W6B7"/>
<reference evidence="7" key="1">
    <citation type="submission" date="2023-03" db="EMBL/GenBank/DDBJ databases">
        <title>Chromosome-scale reference genome and RAD-based genetic map of yellow starthistle (Centaurea solstitialis) reveal putative structural variation and QTLs associated with invader traits.</title>
        <authorList>
            <person name="Reatini B."/>
            <person name="Cang F.A."/>
            <person name="Jiang Q."/>
            <person name="Mckibben M.T.W."/>
            <person name="Barker M.S."/>
            <person name="Rieseberg L.H."/>
            <person name="Dlugosch K.M."/>
        </authorList>
    </citation>
    <scope>NUCLEOTIDE SEQUENCE</scope>
    <source>
        <strain evidence="7">CAN-66</strain>
        <tissue evidence="7">Leaf</tissue>
    </source>
</reference>
<dbReference type="Pfam" id="PF13920">
    <property type="entry name" value="zf-C3HC4_3"/>
    <property type="match status" value="1"/>
</dbReference>
<evidence type="ECO:0000256" key="1">
    <source>
        <dbReference type="ARBA" id="ARBA00022723"/>
    </source>
</evidence>
<keyword evidence="1" id="KW-0479">Metal-binding</keyword>
<keyword evidence="2 4" id="KW-0863">Zinc-finger</keyword>
<proteinExistence type="predicted"/>
<evidence type="ECO:0000256" key="2">
    <source>
        <dbReference type="ARBA" id="ARBA00022771"/>
    </source>
</evidence>
<dbReference type="PANTHER" id="PTHR42647">
    <property type="entry name" value="SBP (S-RIBONUCLEASE BINDING PROTEIN) FAMILY PROTEIN"/>
    <property type="match status" value="1"/>
</dbReference>
<dbReference type="PIRSF" id="PIRSF036836">
    <property type="entry name" value="RNase_bind_SBP1"/>
    <property type="match status" value="1"/>
</dbReference>
<dbReference type="GO" id="GO:0004842">
    <property type="term" value="F:ubiquitin-protein transferase activity"/>
    <property type="evidence" value="ECO:0007669"/>
    <property type="project" value="TreeGrafter"/>
</dbReference>
<dbReference type="Gene3D" id="3.30.40.10">
    <property type="entry name" value="Zinc/RING finger domain, C3HC4 (zinc finger)"/>
    <property type="match status" value="1"/>
</dbReference>
<keyword evidence="5" id="KW-0175">Coiled coil</keyword>
<keyword evidence="8" id="KW-1185">Reference proteome</keyword>
<name>A0AA38W6B7_9ASTR</name>
<sequence>MAIQTQLYSENLGFPFAAGDDGGGGINPSLEWIDNACGINDFYLFNLQQQQQQQQLLKNQDFYSENGYSINANNIIINNNNNKNSSMHSRSLSAYIQKQNQEIEGFISLQNERLRSALQTHRKQQLLTILKKFESKSEALLKQKDDEIKRAITRRMELEELLRRTDIERQTWQMAAKEREEMVMNLNNTIVQVRERWIRQQDLQRAAAEDEGSCCHGNDDESKNNIIINNNNNNSNDDDNKKMVCKSCFREDSCVVMLPCRHLCSCRSCDVFLHSCPVCKMVKKATIQLDMNISDSHL</sequence>
<evidence type="ECO:0000256" key="4">
    <source>
        <dbReference type="PROSITE-ProRule" id="PRU00175"/>
    </source>
</evidence>
<dbReference type="InterPro" id="IPR013083">
    <property type="entry name" value="Znf_RING/FYVE/PHD"/>
</dbReference>
<evidence type="ECO:0000313" key="8">
    <source>
        <dbReference type="Proteomes" id="UP001172457"/>
    </source>
</evidence>
<dbReference type="PROSITE" id="PS50089">
    <property type="entry name" value="ZF_RING_2"/>
    <property type="match status" value="1"/>
</dbReference>
<organism evidence="7 8">
    <name type="scientific">Centaurea solstitialis</name>
    <name type="common">yellow star-thistle</name>
    <dbReference type="NCBI Taxonomy" id="347529"/>
    <lineage>
        <taxon>Eukaryota</taxon>
        <taxon>Viridiplantae</taxon>
        <taxon>Streptophyta</taxon>
        <taxon>Embryophyta</taxon>
        <taxon>Tracheophyta</taxon>
        <taxon>Spermatophyta</taxon>
        <taxon>Magnoliopsida</taxon>
        <taxon>eudicotyledons</taxon>
        <taxon>Gunneridae</taxon>
        <taxon>Pentapetalae</taxon>
        <taxon>asterids</taxon>
        <taxon>campanulids</taxon>
        <taxon>Asterales</taxon>
        <taxon>Asteraceae</taxon>
        <taxon>Carduoideae</taxon>
        <taxon>Cardueae</taxon>
        <taxon>Centaureinae</taxon>
        <taxon>Centaurea</taxon>
    </lineage>
</organism>
<evidence type="ECO:0000313" key="7">
    <source>
        <dbReference type="EMBL" id="KAJ9550282.1"/>
    </source>
</evidence>
<dbReference type="Proteomes" id="UP001172457">
    <property type="component" value="Chromosome 4"/>
</dbReference>